<name>A0A809SES5_9BACT</name>
<protein>
    <submittedName>
        <fullName evidence="1">Uncharacterized protein</fullName>
    </submittedName>
</protein>
<accession>A0A809SES5</accession>
<dbReference type="EMBL" id="AP022325">
    <property type="protein sequence ID" value="BBU47628.1"/>
    <property type="molecule type" value="Genomic_DNA"/>
</dbReference>
<dbReference type="KEGG" id="mfel:JPM2_3210"/>
<gene>
    <name evidence="1" type="ORF">JPM2_3210</name>
</gene>
<proteinExistence type="predicted"/>
<keyword evidence="2" id="KW-1185">Reference proteome</keyword>
<organism evidence="1 2">
    <name type="scientific">Mycoplasmopsis felis</name>
    <dbReference type="NCBI Taxonomy" id="33923"/>
    <lineage>
        <taxon>Bacteria</taxon>
        <taxon>Bacillati</taxon>
        <taxon>Mycoplasmatota</taxon>
        <taxon>Mycoplasmoidales</taxon>
        <taxon>Metamycoplasmataceae</taxon>
        <taxon>Mycoplasmopsis</taxon>
    </lineage>
</organism>
<dbReference type="AlphaFoldDB" id="A0A809SES5"/>
<evidence type="ECO:0000313" key="1">
    <source>
        <dbReference type="EMBL" id="BBU47628.1"/>
    </source>
</evidence>
<dbReference type="Proteomes" id="UP000464317">
    <property type="component" value="Chromosome"/>
</dbReference>
<evidence type="ECO:0000313" key="2">
    <source>
        <dbReference type="Proteomes" id="UP000464317"/>
    </source>
</evidence>
<reference evidence="1 2" key="1">
    <citation type="submission" date="2020-01" db="EMBL/GenBank/DDBJ databases">
        <title>Complete genome sequence of Mycoplasma felis strain Myco-2.</title>
        <authorList>
            <person name="Kinoshita Y."/>
            <person name="Niwa H."/>
            <person name="Uchida-Fujii E."/>
            <person name="Nukada T."/>
        </authorList>
    </citation>
    <scope>NUCLEOTIDE SEQUENCE [LARGE SCALE GENOMIC DNA]</scope>
    <source>
        <strain evidence="1 2">Myco-2</strain>
    </source>
</reference>
<dbReference type="RefSeq" id="WP_161553105.1">
    <property type="nucleotide sequence ID" value="NZ_AP022325.1"/>
</dbReference>
<sequence length="148" mass="17923">MKKDKNNRKTKLFRLYKMNEKLHSSLCKFSQNDIYGLFPIFIIEKDVIFGELLDNKTNTQDTDFTELYNNKKMWNLKLMYKNFYRMDIDTFSEHTFIDEESEKLGNISEMNELNILDKIKYHFTNEEIQTKLTYIYPKQNLENKTATI</sequence>